<dbReference type="PRINTS" id="PR00081">
    <property type="entry name" value="GDHRDH"/>
</dbReference>
<dbReference type="RefSeq" id="WP_220048207.1">
    <property type="nucleotide sequence ID" value="NZ_JAURUE010000001.1"/>
</dbReference>
<dbReference type="PRINTS" id="PR00080">
    <property type="entry name" value="SDRFAMILY"/>
</dbReference>
<protein>
    <submittedName>
        <fullName evidence="5">Short-subunit dehydrogenase</fullName>
    </submittedName>
</protein>
<proteinExistence type="inferred from homology"/>
<dbReference type="PANTHER" id="PTHR44196:SF2">
    <property type="entry name" value="SHORT-CHAIN DEHYDROGENASE-RELATED"/>
    <property type="match status" value="1"/>
</dbReference>
<dbReference type="PANTHER" id="PTHR44196">
    <property type="entry name" value="DEHYDROGENASE/REDUCTASE SDR FAMILY MEMBER 7B"/>
    <property type="match status" value="1"/>
</dbReference>
<evidence type="ECO:0000256" key="3">
    <source>
        <dbReference type="RuleBase" id="RU000363"/>
    </source>
</evidence>
<evidence type="ECO:0000313" key="6">
    <source>
        <dbReference type="Proteomes" id="UP001234880"/>
    </source>
</evidence>
<organism evidence="5 6">
    <name type="scientific">Streptomyces demainii</name>
    <dbReference type="NCBI Taxonomy" id="588122"/>
    <lineage>
        <taxon>Bacteria</taxon>
        <taxon>Bacillati</taxon>
        <taxon>Actinomycetota</taxon>
        <taxon>Actinomycetes</taxon>
        <taxon>Kitasatosporales</taxon>
        <taxon>Streptomycetaceae</taxon>
        <taxon>Streptomyces</taxon>
    </lineage>
</organism>
<dbReference type="CDD" id="cd05233">
    <property type="entry name" value="SDR_c"/>
    <property type="match status" value="1"/>
</dbReference>
<dbReference type="Pfam" id="PF00106">
    <property type="entry name" value="adh_short"/>
    <property type="match status" value="1"/>
</dbReference>
<dbReference type="Gene3D" id="3.40.50.720">
    <property type="entry name" value="NAD(P)-binding Rossmann-like Domain"/>
    <property type="match status" value="1"/>
</dbReference>
<comment type="similarity">
    <text evidence="1 3">Belongs to the short-chain dehydrogenases/reductases (SDR) family.</text>
</comment>
<dbReference type="InterPro" id="IPR057326">
    <property type="entry name" value="KR_dom"/>
</dbReference>
<dbReference type="SUPFAM" id="SSF51735">
    <property type="entry name" value="NAD(P)-binding Rossmann-fold domains"/>
    <property type="match status" value="1"/>
</dbReference>
<dbReference type="InterPro" id="IPR036291">
    <property type="entry name" value="NAD(P)-bd_dom_sf"/>
</dbReference>
<evidence type="ECO:0000256" key="1">
    <source>
        <dbReference type="ARBA" id="ARBA00006484"/>
    </source>
</evidence>
<keyword evidence="2" id="KW-0560">Oxidoreductase</keyword>
<accession>A0ABT9KP63</accession>
<dbReference type="Proteomes" id="UP001234880">
    <property type="component" value="Unassembled WGS sequence"/>
</dbReference>
<feature type="domain" description="Ketoreductase" evidence="4">
    <location>
        <begin position="9"/>
        <end position="189"/>
    </location>
</feature>
<evidence type="ECO:0000313" key="5">
    <source>
        <dbReference type="EMBL" id="MDP9610230.1"/>
    </source>
</evidence>
<reference evidence="5 6" key="1">
    <citation type="submission" date="2023-07" db="EMBL/GenBank/DDBJ databases">
        <title>Sequencing the genomes of 1000 actinobacteria strains.</title>
        <authorList>
            <person name="Klenk H.-P."/>
        </authorList>
    </citation>
    <scope>NUCLEOTIDE SEQUENCE [LARGE SCALE GENOMIC DNA]</scope>
    <source>
        <strain evidence="5 6">DSM 41600</strain>
    </source>
</reference>
<evidence type="ECO:0000259" key="4">
    <source>
        <dbReference type="SMART" id="SM00822"/>
    </source>
</evidence>
<evidence type="ECO:0000256" key="2">
    <source>
        <dbReference type="ARBA" id="ARBA00023002"/>
    </source>
</evidence>
<gene>
    <name evidence="5" type="ORF">JOF35_002507</name>
</gene>
<sequence>MSAVDYHGQTTLITGASAGIGAEFARRIAQRGSHVVLVARRRERLEKLASELTAAHGIRATAIPLDLSLPAAGQALAEETARRGLSVTSVVNNAGFGTFGPFHTEDPRRLSEEISVDVANVVDITRAFIEPLRASGTGVLVNVASMAAYLPVPNMAVYAAAKAFVLHFTEALWHESRGTGLRVLALSPGATDTEFFDVVGTDGADGGTRRQSPQEVVATALRTLDRRTPPPSVISGRLNRVMASLGRASSRRRAVMMMGATTTAFGPGLMRTA</sequence>
<keyword evidence="6" id="KW-1185">Reference proteome</keyword>
<comment type="caution">
    <text evidence="5">The sequence shown here is derived from an EMBL/GenBank/DDBJ whole genome shotgun (WGS) entry which is preliminary data.</text>
</comment>
<dbReference type="PIRSF" id="PIRSF000126">
    <property type="entry name" value="11-beta-HSD1"/>
    <property type="match status" value="1"/>
</dbReference>
<dbReference type="EMBL" id="JAURUE010000001">
    <property type="protein sequence ID" value="MDP9610230.1"/>
    <property type="molecule type" value="Genomic_DNA"/>
</dbReference>
<name>A0ABT9KP63_9ACTN</name>
<dbReference type="InterPro" id="IPR002347">
    <property type="entry name" value="SDR_fam"/>
</dbReference>
<dbReference type="SMART" id="SM00822">
    <property type="entry name" value="PKS_KR"/>
    <property type="match status" value="1"/>
</dbReference>